<protein>
    <submittedName>
        <fullName evidence="1">Uncharacterized protein</fullName>
    </submittedName>
</protein>
<reference evidence="1 2" key="1">
    <citation type="submission" date="2021-06" db="EMBL/GenBank/DDBJ databases">
        <authorList>
            <person name="Palmer J.M."/>
        </authorList>
    </citation>
    <scope>NUCLEOTIDE SEQUENCE [LARGE SCALE GENOMIC DNA]</scope>
    <source>
        <strain evidence="2">if_2019</strain>
        <tissue evidence="1">Muscle</tissue>
    </source>
</reference>
<organism evidence="1 2">
    <name type="scientific">Ilyodon furcidens</name>
    <name type="common">goldbreast splitfin</name>
    <dbReference type="NCBI Taxonomy" id="33524"/>
    <lineage>
        <taxon>Eukaryota</taxon>
        <taxon>Metazoa</taxon>
        <taxon>Chordata</taxon>
        <taxon>Craniata</taxon>
        <taxon>Vertebrata</taxon>
        <taxon>Euteleostomi</taxon>
        <taxon>Actinopterygii</taxon>
        <taxon>Neopterygii</taxon>
        <taxon>Teleostei</taxon>
        <taxon>Neoteleostei</taxon>
        <taxon>Acanthomorphata</taxon>
        <taxon>Ovalentaria</taxon>
        <taxon>Atherinomorphae</taxon>
        <taxon>Cyprinodontiformes</taxon>
        <taxon>Goodeidae</taxon>
        <taxon>Ilyodon</taxon>
    </lineage>
</organism>
<dbReference type="Proteomes" id="UP001482620">
    <property type="component" value="Unassembled WGS sequence"/>
</dbReference>
<comment type="caution">
    <text evidence="1">The sequence shown here is derived from an EMBL/GenBank/DDBJ whole genome shotgun (WGS) entry which is preliminary data.</text>
</comment>
<keyword evidence="2" id="KW-1185">Reference proteome</keyword>
<accession>A0ABV0U1F8</accession>
<dbReference type="EMBL" id="JAHRIQ010052591">
    <property type="protein sequence ID" value="MEQ2238571.1"/>
    <property type="molecule type" value="Genomic_DNA"/>
</dbReference>
<evidence type="ECO:0000313" key="1">
    <source>
        <dbReference type="EMBL" id="MEQ2238571.1"/>
    </source>
</evidence>
<sequence length="100" mass="11589">MWSVMKKITGFKQKDNQTDGCLDRANELNTFFNRFNSETSSESLSPVLEPYSEQLFGILKHLFNLSLRYQRKFTHQSTMTCCPNIPHHKGPRKTPIGLPE</sequence>
<gene>
    <name evidence="1" type="ORF">ILYODFUR_034530</name>
</gene>
<proteinExistence type="predicted"/>
<evidence type="ECO:0000313" key="2">
    <source>
        <dbReference type="Proteomes" id="UP001482620"/>
    </source>
</evidence>
<name>A0ABV0U1F8_9TELE</name>